<dbReference type="EC" id="2.7.13.3" evidence="2"/>
<dbReference type="EMBL" id="PQWO01000005">
    <property type="protein sequence ID" value="PZD73404.1"/>
    <property type="molecule type" value="Genomic_DNA"/>
</dbReference>
<dbReference type="InterPro" id="IPR036641">
    <property type="entry name" value="HPT_dom_sf"/>
</dbReference>
<protein>
    <recommendedName>
        <fullName evidence="2">histidine kinase</fullName>
        <ecNumber evidence="2">2.7.13.3</ecNumber>
    </recommendedName>
</protein>
<dbReference type="Proteomes" id="UP000248857">
    <property type="component" value="Unassembled WGS sequence"/>
</dbReference>
<dbReference type="InterPro" id="IPR036061">
    <property type="entry name" value="CheW-like_dom_sf"/>
</dbReference>
<evidence type="ECO:0000256" key="5">
    <source>
        <dbReference type="ARBA" id="ARBA00022777"/>
    </source>
</evidence>
<evidence type="ECO:0000256" key="2">
    <source>
        <dbReference type="ARBA" id="ARBA00012438"/>
    </source>
</evidence>
<dbReference type="GO" id="GO:0000160">
    <property type="term" value="P:phosphorelay signal transduction system"/>
    <property type="evidence" value="ECO:0007669"/>
    <property type="project" value="InterPro"/>
</dbReference>
<comment type="caution">
    <text evidence="8">The sequence shown here is derived from an EMBL/GenBank/DDBJ whole genome shotgun (WGS) entry which is preliminary data.</text>
</comment>
<dbReference type="InterPro" id="IPR008207">
    <property type="entry name" value="Sig_transdc_His_kin_Hpt_dom"/>
</dbReference>
<comment type="caution">
    <text evidence="6">Lacks conserved residue(s) required for the propagation of feature annotation.</text>
</comment>
<dbReference type="InterPro" id="IPR036890">
    <property type="entry name" value="HATPase_C_sf"/>
</dbReference>
<dbReference type="PANTHER" id="PTHR43395:SF1">
    <property type="entry name" value="CHEMOTAXIS PROTEIN CHEA"/>
    <property type="match status" value="1"/>
</dbReference>
<dbReference type="SUPFAM" id="SSF55874">
    <property type="entry name" value="ATPase domain of HSP90 chaperone/DNA topoisomerase II/histidine kinase"/>
    <property type="match status" value="1"/>
</dbReference>
<dbReference type="AlphaFoldDB" id="A0A2W1JUE2"/>
<feature type="domain" description="HPt" evidence="7">
    <location>
        <begin position="29"/>
        <end position="132"/>
    </location>
</feature>
<proteinExistence type="predicted"/>
<evidence type="ECO:0000313" key="9">
    <source>
        <dbReference type="Proteomes" id="UP000248857"/>
    </source>
</evidence>
<dbReference type="PANTHER" id="PTHR43395">
    <property type="entry name" value="SENSOR HISTIDINE KINASE CHEA"/>
    <property type="match status" value="1"/>
</dbReference>
<dbReference type="InterPro" id="IPR002545">
    <property type="entry name" value="CheW-lke_dom"/>
</dbReference>
<sequence length="827" mass="93458">MADAIRSLFNQYKPGEEVPKLLKWIMITDSEKRDLVYKTFLVNASERLDEIERNLSHLKDDPNSDRINHLIQLTYGVGGTAESLEFPTVSVVAHLLEENFKKLLNPRVVVDSELESLLLQGYECLKLPLQAETTPIQLDEPEILKWIITIFAQLHLKLESFGDRRQISRLEESIDEIADYCLPGTDVTQAIFETWIGQRLANLAFTLAHADTAAVAAYLREQCSVFIDLSIQLNLEGFGEIAKTAVSALDLHPEKATTIAQIALADFLSGQILILSGDRTHGGQPSEKLKQLSASKYPSARTPQLPGFVAHQGELGLRSTPKNALNAEIHVDDQRLTAVSQLVNDVFINLTQQTVANRKIQHYAQSFQKKLLHLQETVIASQPVSSASPQSLSQSMTNELRYIEYFSKQLLDLHLQAEQPLQKQHHHLEQIQQHLFQLRTLSLDALFNRLPLFIEKWAEASGKEVEVHYQNHQVRINREISGSLNHLILSLIYMSLLQGIEDPDTRHRLSKAKKGQIQIQADQQKDRIMISIGHDGQGLNFEQIREQSVLLRLQSTEQAARLSKQQLLDLLLQAKSYSHRWNYARIGLGVGFKYLQARLGELKGSLTIHSTSHDGTSFVITLPNQQQAICEIESSHHTTSSSHQPTQFEDTAVPLTSKFTPLNSPDRSAVEVEKNFPNTLKTNNFFIWLSNSVVFALPYDNILGCVIPRLDQLFQSKQQQFLPWQGQMVPFYNLSELLNSTCRLPETLSQDKSDTALTLVVQQGLKRFAITSMIKHLIIKSEMRINPLSDAVKLPRSVRGCTILDDSHIAFVVDVADLMRQTLDIHH</sequence>
<reference evidence="8 9" key="1">
    <citation type="journal article" date="2018" name="Sci. Rep.">
        <title>A novel species of the marine cyanobacterium Acaryochloris with a unique pigment content and lifestyle.</title>
        <authorList>
            <person name="Partensky F."/>
            <person name="Six C."/>
            <person name="Ratin M."/>
            <person name="Garczarek L."/>
            <person name="Vaulot D."/>
            <person name="Probert I."/>
            <person name="Calteau A."/>
            <person name="Gourvil P."/>
            <person name="Marie D."/>
            <person name="Grebert T."/>
            <person name="Bouchier C."/>
            <person name="Le Panse S."/>
            <person name="Gachenot M."/>
            <person name="Rodriguez F."/>
            <person name="Garrido J.L."/>
        </authorList>
    </citation>
    <scope>NUCLEOTIDE SEQUENCE [LARGE SCALE GENOMIC DNA]</scope>
    <source>
        <strain evidence="8 9">RCC1774</strain>
    </source>
</reference>
<dbReference type="Gene3D" id="1.20.120.160">
    <property type="entry name" value="HPT domain"/>
    <property type="match status" value="1"/>
</dbReference>
<keyword evidence="4 8" id="KW-0808">Transferase</keyword>
<evidence type="ECO:0000256" key="1">
    <source>
        <dbReference type="ARBA" id="ARBA00000085"/>
    </source>
</evidence>
<dbReference type="SUPFAM" id="SSF50341">
    <property type="entry name" value="CheW-like"/>
    <property type="match status" value="1"/>
</dbReference>
<dbReference type="GO" id="GO:0004673">
    <property type="term" value="F:protein histidine kinase activity"/>
    <property type="evidence" value="ECO:0007669"/>
    <property type="project" value="UniProtKB-EC"/>
</dbReference>
<keyword evidence="3" id="KW-0597">Phosphoprotein</keyword>
<dbReference type="SUPFAM" id="SSF47226">
    <property type="entry name" value="Histidine-containing phosphotransfer domain, HPT domain"/>
    <property type="match status" value="1"/>
</dbReference>
<dbReference type="InterPro" id="IPR051315">
    <property type="entry name" value="Bact_Chemotaxis_CheA"/>
</dbReference>
<dbReference type="PROSITE" id="PS50894">
    <property type="entry name" value="HPT"/>
    <property type="match status" value="1"/>
</dbReference>
<keyword evidence="9" id="KW-1185">Reference proteome</keyword>
<evidence type="ECO:0000256" key="4">
    <source>
        <dbReference type="ARBA" id="ARBA00022679"/>
    </source>
</evidence>
<dbReference type="Gene3D" id="3.30.565.10">
    <property type="entry name" value="Histidine kinase-like ATPase, C-terminal domain"/>
    <property type="match status" value="1"/>
</dbReference>
<evidence type="ECO:0000259" key="7">
    <source>
        <dbReference type="PROSITE" id="PS50894"/>
    </source>
</evidence>
<dbReference type="Gene3D" id="2.30.30.40">
    <property type="entry name" value="SH3 Domains"/>
    <property type="match status" value="1"/>
</dbReference>
<dbReference type="Pfam" id="PF01584">
    <property type="entry name" value="CheW"/>
    <property type="match status" value="1"/>
</dbReference>
<evidence type="ECO:0000256" key="6">
    <source>
        <dbReference type="PROSITE-ProRule" id="PRU00110"/>
    </source>
</evidence>
<evidence type="ECO:0000313" key="8">
    <source>
        <dbReference type="EMBL" id="PZD73404.1"/>
    </source>
</evidence>
<dbReference type="GO" id="GO:0006935">
    <property type="term" value="P:chemotaxis"/>
    <property type="evidence" value="ECO:0007669"/>
    <property type="project" value="InterPro"/>
</dbReference>
<name>A0A2W1JUE2_9CYAN</name>
<evidence type="ECO:0000256" key="3">
    <source>
        <dbReference type="ARBA" id="ARBA00022553"/>
    </source>
</evidence>
<comment type="catalytic activity">
    <reaction evidence="1">
        <text>ATP + protein L-histidine = ADP + protein N-phospho-L-histidine.</text>
        <dbReference type="EC" id="2.7.13.3"/>
    </reaction>
</comment>
<gene>
    <name evidence="8" type="primary">frzE_5</name>
    <name evidence="8" type="ORF">C1752_02170</name>
</gene>
<keyword evidence="5" id="KW-0418">Kinase</keyword>
<organism evidence="8 9">
    <name type="scientific">Acaryochloris thomasi RCC1774</name>
    <dbReference type="NCBI Taxonomy" id="1764569"/>
    <lineage>
        <taxon>Bacteria</taxon>
        <taxon>Bacillati</taxon>
        <taxon>Cyanobacteriota</taxon>
        <taxon>Cyanophyceae</taxon>
        <taxon>Acaryochloridales</taxon>
        <taxon>Acaryochloridaceae</taxon>
        <taxon>Acaryochloris</taxon>
        <taxon>Acaryochloris thomasi</taxon>
    </lineage>
</organism>
<accession>A0A2W1JUE2</accession>